<dbReference type="InterPro" id="IPR000608">
    <property type="entry name" value="UBC"/>
</dbReference>
<organism evidence="3 4">
    <name type="scientific">Cyclostephanos tholiformis</name>
    <dbReference type="NCBI Taxonomy" id="382380"/>
    <lineage>
        <taxon>Eukaryota</taxon>
        <taxon>Sar</taxon>
        <taxon>Stramenopiles</taxon>
        <taxon>Ochrophyta</taxon>
        <taxon>Bacillariophyta</taxon>
        <taxon>Coscinodiscophyceae</taxon>
        <taxon>Thalassiosirophycidae</taxon>
        <taxon>Stephanodiscales</taxon>
        <taxon>Stephanodiscaceae</taxon>
        <taxon>Cyclostephanos</taxon>
    </lineage>
</organism>
<evidence type="ECO:0000259" key="2">
    <source>
        <dbReference type="PROSITE" id="PS50127"/>
    </source>
</evidence>
<dbReference type="InterPro" id="IPR050113">
    <property type="entry name" value="Ub_conjugating_enzyme"/>
</dbReference>
<dbReference type="CDD" id="cd23808">
    <property type="entry name" value="UBCc_UBE2W"/>
    <property type="match status" value="1"/>
</dbReference>
<feature type="region of interest" description="Disordered" evidence="1">
    <location>
        <begin position="439"/>
        <end position="463"/>
    </location>
</feature>
<feature type="compositionally biased region" description="Basic and acidic residues" evidence="1">
    <location>
        <begin position="451"/>
        <end position="463"/>
    </location>
</feature>
<dbReference type="PANTHER" id="PTHR24067">
    <property type="entry name" value="UBIQUITIN-CONJUGATING ENZYME E2"/>
    <property type="match status" value="1"/>
</dbReference>
<keyword evidence="4" id="KW-1185">Reference proteome</keyword>
<evidence type="ECO:0000256" key="1">
    <source>
        <dbReference type="SAM" id="MobiDB-lite"/>
    </source>
</evidence>
<feature type="region of interest" description="Disordered" evidence="1">
    <location>
        <begin position="57"/>
        <end position="90"/>
    </location>
</feature>
<gene>
    <name evidence="3" type="ORF">ACHAXA_003027</name>
</gene>
<comment type="caution">
    <text evidence="3">The sequence shown here is derived from an EMBL/GenBank/DDBJ whole genome shotgun (WGS) entry which is preliminary data.</text>
</comment>
<dbReference type="EMBL" id="JALLPB020000344">
    <property type="protein sequence ID" value="KAL3810230.1"/>
    <property type="molecule type" value="Genomic_DNA"/>
</dbReference>
<sequence length="463" mass="51009">MTAKPSKMTISRRRTLQAPYYLLLISVVLLLVDSSLAREGPFMLSTASSSRVVQLTTTTPLQRKARKSRSDEKTLEGINRPSSPEMTLVHRRRPASTLASCGGSTGCASGDGGIIRAGIRDDDNEILVTSRIITNFLLDSLLSIRGGASSSSHHENNAVQGVLKSILASTSLPSPIKRLIEIICGYIENLTDWKVLPRMKEDRKSKSKKTKSRVKSLFEEVSVGVGGATKKKRGDVEKMEDEEDIEMAVFARKRRKRKQQAESASIDVPWTREGLIAKEESMVSAGVATTDTTTNHSTTSPSTDAASRKFLSSSLKSSNPNYRIQRELKEFLTSPPPGLSVKISGKNVRLWIVTLSMPSNTIYAGETYKLRIQFPADYPTSPPSVYFLPPTPRHEHVYTNGDICLSLLGSDWRPIMTAQSVAQAIMSILCGAQRKSLPMDNARHAGNKPGKKQDDWVYHDDNC</sequence>
<protein>
    <recommendedName>
        <fullName evidence="2">UBC core domain-containing protein</fullName>
    </recommendedName>
</protein>
<feature type="domain" description="UBC core" evidence="2">
    <location>
        <begin position="319"/>
        <end position="463"/>
    </location>
</feature>
<accession>A0ABD3RB55</accession>
<proteinExistence type="predicted"/>
<feature type="region of interest" description="Disordered" evidence="1">
    <location>
        <begin position="289"/>
        <end position="309"/>
    </location>
</feature>
<evidence type="ECO:0000313" key="4">
    <source>
        <dbReference type="Proteomes" id="UP001530377"/>
    </source>
</evidence>
<dbReference type="SMART" id="SM00212">
    <property type="entry name" value="UBCc"/>
    <property type="match status" value="1"/>
</dbReference>
<name>A0ABD3RB55_9STRA</name>
<reference evidence="3 4" key="1">
    <citation type="submission" date="2024-10" db="EMBL/GenBank/DDBJ databases">
        <title>Updated reference genomes for cyclostephanoid diatoms.</title>
        <authorList>
            <person name="Roberts W.R."/>
            <person name="Alverson A.J."/>
        </authorList>
    </citation>
    <scope>NUCLEOTIDE SEQUENCE [LARGE SCALE GENOMIC DNA]</scope>
    <source>
        <strain evidence="3 4">AJA228-03</strain>
    </source>
</reference>
<evidence type="ECO:0000313" key="3">
    <source>
        <dbReference type="EMBL" id="KAL3810230.1"/>
    </source>
</evidence>
<dbReference type="Gene3D" id="3.10.110.10">
    <property type="entry name" value="Ubiquitin Conjugating Enzyme"/>
    <property type="match status" value="1"/>
</dbReference>
<dbReference type="InterPro" id="IPR016135">
    <property type="entry name" value="UBQ-conjugating_enzyme/RWD"/>
</dbReference>
<dbReference type="PROSITE" id="PS50127">
    <property type="entry name" value="UBC_2"/>
    <property type="match status" value="1"/>
</dbReference>
<dbReference type="Pfam" id="PF00179">
    <property type="entry name" value="UQ_con"/>
    <property type="match status" value="1"/>
</dbReference>
<dbReference type="Proteomes" id="UP001530377">
    <property type="component" value="Unassembled WGS sequence"/>
</dbReference>
<dbReference type="AlphaFoldDB" id="A0ABD3RB55"/>
<dbReference type="SUPFAM" id="SSF54495">
    <property type="entry name" value="UBC-like"/>
    <property type="match status" value="1"/>
</dbReference>